<dbReference type="FunCoup" id="A0A6J2YIU3">
    <property type="interactions" value="927"/>
</dbReference>
<evidence type="ECO:0000256" key="4">
    <source>
        <dbReference type="ARBA" id="ARBA00022670"/>
    </source>
</evidence>
<comment type="cofactor">
    <cofactor evidence="1">
        <name>Zn(2+)</name>
        <dbReference type="ChEBI" id="CHEBI:29105"/>
    </cofactor>
</comment>
<dbReference type="InParanoid" id="A0A6J2YIU3"/>
<keyword evidence="10 15" id="KW-1133">Transmembrane helix</keyword>
<keyword evidence="5 15" id="KW-0812">Transmembrane</keyword>
<dbReference type="GeneID" id="115887920"/>
<evidence type="ECO:0000256" key="1">
    <source>
        <dbReference type="ARBA" id="ARBA00001947"/>
    </source>
</evidence>
<gene>
    <name evidence="20" type="primary">LOC115887920</name>
</gene>
<dbReference type="OrthoDB" id="76293at2759"/>
<feature type="transmembrane region" description="Helical" evidence="15">
    <location>
        <begin position="585"/>
        <end position="605"/>
    </location>
</feature>
<dbReference type="InterPro" id="IPR007484">
    <property type="entry name" value="Peptidase_M28"/>
</dbReference>
<dbReference type="SUPFAM" id="SSF53187">
    <property type="entry name" value="Zn-dependent exopeptidases"/>
    <property type="match status" value="1"/>
</dbReference>
<keyword evidence="12 15" id="KW-0472">Membrane</keyword>
<accession>A0A6J2YIU3</accession>
<evidence type="ECO:0000256" key="12">
    <source>
        <dbReference type="ARBA" id="ARBA00023136"/>
    </source>
</evidence>
<comment type="similarity">
    <text evidence="3">Belongs to the peptidase M28 family.</text>
</comment>
<protein>
    <recommendedName>
        <fullName evidence="14">FXNA-like protease</fullName>
    </recommendedName>
</protein>
<keyword evidence="9" id="KW-0862">Zinc</keyword>
<feature type="transmembrane region" description="Helical" evidence="15">
    <location>
        <begin position="614"/>
        <end position="636"/>
    </location>
</feature>
<evidence type="ECO:0000313" key="19">
    <source>
        <dbReference type="Proteomes" id="UP000504635"/>
    </source>
</evidence>
<feature type="transmembrane region" description="Helical" evidence="15">
    <location>
        <begin position="28"/>
        <end position="50"/>
    </location>
</feature>
<feature type="transmembrane region" description="Helical" evidence="15">
    <location>
        <begin position="449"/>
        <end position="472"/>
    </location>
</feature>
<feature type="transmembrane region" description="Helical" evidence="15">
    <location>
        <begin position="515"/>
        <end position="535"/>
    </location>
</feature>
<dbReference type="Pfam" id="PF22248">
    <property type="entry name" value="ERMP1_C"/>
    <property type="match status" value="1"/>
</dbReference>
<evidence type="ECO:0000256" key="9">
    <source>
        <dbReference type="ARBA" id="ARBA00022833"/>
    </source>
</evidence>
<dbReference type="GO" id="GO:0008235">
    <property type="term" value="F:metalloexopeptidase activity"/>
    <property type="evidence" value="ECO:0007669"/>
    <property type="project" value="InterPro"/>
</dbReference>
<evidence type="ECO:0000256" key="10">
    <source>
        <dbReference type="ARBA" id="ARBA00022989"/>
    </source>
</evidence>
<evidence type="ECO:0000256" key="13">
    <source>
        <dbReference type="ARBA" id="ARBA00023180"/>
    </source>
</evidence>
<evidence type="ECO:0000256" key="8">
    <source>
        <dbReference type="ARBA" id="ARBA00022824"/>
    </source>
</evidence>
<name>A0A6J2YIU3_SITOR</name>
<evidence type="ECO:0000256" key="5">
    <source>
        <dbReference type="ARBA" id="ARBA00022692"/>
    </source>
</evidence>
<feature type="transmembrane region" description="Helical" evidence="15">
    <location>
        <begin position="493"/>
        <end position="509"/>
    </location>
</feature>
<evidence type="ECO:0000256" key="11">
    <source>
        <dbReference type="ARBA" id="ARBA00023049"/>
    </source>
</evidence>
<dbReference type="RefSeq" id="XP_030763312.1">
    <property type="nucleotide sequence ID" value="XM_030907452.1"/>
</dbReference>
<dbReference type="PANTHER" id="PTHR12147">
    <property type="entry name" value="METALLOPEPTIDASE M28 FAMILY MEMBER"/>
    <property type="match status" value="1"/>
</dbReference>
<evidence type="ECO:0000259" key="16">
    <source>
        <dbReference type="Pfam" id="PF04389"/>
    </source>
</evidence>
<evidence type="ECO:0000256" key="2">
    <source>
        <dbReference type="ARBA" id="ARBA00004477"/>
    </source>
</evidence>
<feature type="transmembrane region" description="Helical" evidence="15">
    <location>
        <begin position="542"/>
        <end position="573"/>
    </location>
</feature>
<evidence type="ECO:0000259" key="18">
    <source>
        <dbReference type="Pfam" id="PF22249"/>
    </source>
</evidence>
<feature type="domain" description="Endoplasmic reticulum metallopeptidase 1/1-A TM" evidence="18">
    <location>
        <begin position="416"/>
        <end position="627"/>
    </location>
</feature>
<sequence length="884" mass="99406">MAKNYKYKYSNPFNLDGMDKSKDSIHSLPFWIGFVILLSLSLLFGIVFLIDGWLPTALTINDEAKYPDSFITDRAVQDLKYLTDLGPKITGSYENEQIVVDFLSVHIQTIIAEAHSSQFIEYDIQEATGSYYLDDATGFVNIYDKVQNIVVKVHGQNNESSHSILLNSHFDSVPISPGASDDGINVVSMLEILRKLAKSNKRLEQNVIFLFNGAEETPLQAAHGFIAHHKWANESKYIINLEACGSGGKIVLFQTGPDAPWLVKYYSKVPHPSGNVVGEEIFQSGLIPSDTDFRLFRDFGNMVGADFAFVKDGYRYHTAYDSFDNIPSGSYQHVGDNILAYVKSLANAPEVTEKERSLGKMVYFDIFGLSMITYSARTALILNLVTAAISLGVFILALLVFRVKIDGETFRYIGITTAAILASWIIAAIFVLILAVVLDLLGKTMSWYANPWIIFGLYVVPTFALSGCLLYFTSHKFINFQSFSLNVRGQIQIHLVRLIWTIILVIGTLCGVRSVYVIMIPVLFNSIFFLLLHVFRLQHAIGIWLIVHAASLFVPILYLLQQVVLLYSFFIPITGRMGAQVNPELLIGFSVLFFVIVGASHLTVLTNLLRKAKFYYIILASVFLLCLGLLFTPFAFPYSGNESSPKPQRHWIMHTQRQFYLDSGELSRTESGFFLLNMDRNSPDILKSTVRELENAKSLDDDCDQYPLCALPLIHAKIAKKIHFSEWIPASDPEFPSNETLTFKVTSQEQISYTKVKFNIEVSGPDKLIFYFTPRSNINVLSTSLSKEMKPSKIAFQHRPVYIFLYQRGKNDGTSVSFDVIVNKPPAQQGAVLDIAVSARYVHQNRIQKTAAFLGFLVEFPQWTHITPWVAAYQSHVLSSGSRV</sequence>
<dbReference type="PANTHER" id="PTHR12147:SF22">
    <property type="entry name" value="ENDOPLASMIC RETICULUM METALLOPEPTIDASE 1"/>
    <property type="match status" value="1"/>
</dbReference>
<reference evidence="20" key="1">
    <citation type="submission" date="2025-08" db="UniProtKB">
        <authorList>
            <consortium name="RefSeq"/>
        </authorList>
    </citation>
    <scope>IDENTIFICATION</scope>
    <source>
        <tissue evidence="20">Gonads</tissue>
    </source>
</reference>
<dbReference type="InterPro" id="IPR053973">
    <property type="entry name" value="ERMP1-like_C"/>
</dbReference>
<dbReference type="KEGG" id="soy:115887920"/>
<evidence type="ECO:0000256" key="7">
    <source>
        <dbReference type="ARBA" id="ARBA00022801"/>
    </source>
</evidence>
<proteinExistence type="inferred from homology"/>
<dbReference type="Proteomes" id="UP000504635">
    <property type="component" value="Unplaced"/>
</dbReference>
<dbReference type="Gene3D" id="3.40.630.10">
    <property type="entry name" value="Zn peptidases"/>
    <property type="match status" value="1"/>
</dbReference>
<comment type="subcellular location">
    <subcellularLocation>
        <location evidence="2">Endoplasmic reticulum membrane</location>
        <topology evidence="2">Multi-pass membrane protein</topology>
    </subcellularLocation>
</comment>
<keyword evidence="19" id="KW-1185">Reference proteome</keyword>
<feature type="transmembrane region" description="Helical" evidence="15">
    <location>
        <begin position="380"/>
        <end position="401"/>
    </location>
</feature>
<dbReference type="InterPro" id="IPR048024">
    <property type="entry name" value="Fxna-like_M28_dom"/>
</dbReference>
<dbReference type="InterPro" id="IPR045175">
    <property type="entry name" value="M28_fam"/>
</dbReference>
<evidence type="ECO:0000256" key="15">
    <source>
        <dbReference type="SAM" id="Phobius"/>
    </source>
</evidence>
<dbReference type="FunFam" id="3.40.630.10:FF:000008">
    <property type="entry name" value="Endoplasmic reticulum metallopeptidase 1"/>
    <property type="match status" value="1"/>
</dbReference>
<evidence type="ECO:0000259" key="17">
    <source>
        <dbReference type="Pfam" id="PF22248"/>
    </source>
</evidence>
<evidence type="ECO:0000256" key="3">
    <source>
        <dbReference type="ARBA" id="ARBA00010918"/>
    </source>
</evidence>
<evidence type="ECO:0000256" key="14">
    <source>
        <dbReference type="ARBA" id="ARBA00078796"/>
    </source>
</evidence>
<organism evidence="19 20">
    <name type="scientific">Sitophilus oryzae</name>
    <name type="common">Rice weevil</name>
    <name type="synonym">Curculio oryzae</name>
    <dbReference type="NCBI Taxonomy" id="7048"/>
    <lineage>
        <taxon>Eukaryota</taxon>
        <taxon>Metazoa</taxon>
        <taxon>Ecdysozoa</taxon>
        <taxon>Arthropoda</taxon>
        <taxon>Hexapoda</taxon>
        <taxon>Insecta</taxon>
        <taxon>Pterygota</taxon>
        <taxon>Neoptera</taxon>
        <taxon>Endopterygota</taxon>
        <taxon>Coleoptera</taxon>
        <taxon>Polyphaga</taxon>
        <taxon>Cucujiformia</taxon>
        <taxon>Curculionidae</taxon>
        <taxon>Dryophthorinae</taxon>
        <taxon>Sitophilus</taxon>
    </lineage>
</organism>
<keyword evidence="6" id="KW-0479">Metal-binding</keyword>
<dbReference type="GO" id="GO:0046872">
    <property type="term" value="F:metal ion binding"/>
    <property type="evidence" value="ECO:0007669"/>
    <property type="project" value="UniProtKB-KW"/>
</dbReference>
<dbReference type="CDD" id="cd03875">
    <property type="entry name" value="M28_Fxna_like"/>
    <property type="match status" value="1"/>
</dbReference>
<dbReference type="Pfam" id="PF22249">
    <property type="entry name" value="ERMP1-TM"/>
    <property type="match status" value="1"/>
</dbReference>
<keyword evidence="13" id="KW-0325">Glycoprotein</keyword>
<evidence type="ECO:0000313" key="20">
    <source>
        <dbReference type="RefSeq" id="XP_030763312.1"/>
    </source>
</evidence>
<feature type="domain" description="Peptidase M28" evidence="16">
    <location>
        <begin position="148"/>
        <end position="342"/>
    </location>
</feature>
<keyword evidence="7" id="KW-0378">Hydrolase</keyword>
<feature type="domain" description="Endoplasmic reticulum metallopeptidase 1-like C-terminal" evidence="17">
    <location>
        <begin position="645"/>
        <end position="875"/>
    </location>
</feature>
<dbReference type="GO" id="GO:0005789">
    <property type="term" value="C:endoplasmic reticulum membrane"/>
    <property type="evidence" value="ECO:0007669"/>
    <property type="project" value="UniProtKB-SubCell"/>
</dbReference>
<evidence type="ECO:0000256" key="6">
    <source>
        <dbReference type="ARBA" id="ARBA00022723"/>
    </source>
</evidence>
<dbReference type="Pfam" id="PF04389">
    <property type="entry name" value="Peptidase_M28"/>
    <property type="match status" value="1"/>
</dbReference>
<keyword evidence="8" id="KW-0256">Endoplasmic reticulum</keyword>
<keyword evidence="11" id="KW-0482">Metalloprotease</keyword>
<dbReference type="AlphaFoldDB" id="A0A6J2YIU3"/>
<dbReference type="InterPro" id="IPR053974">
    <property type="entry name" value="ERMP1_1-A_TM"/>
</dbReference>
<keyword evidence="4" id="KW-0645">Protease</keyword>
<feature type="transmembrane region" description="Helical" evidence="15">
    <location>
        <begin position="413"/>
        <end position="437"/>
    </location>
</feature>
<dbReference type="GO" id="GO:0006508">
    <property type="term" value="P:proteolysis"/>
    <property type="evidence" value="ECO:0007669"/>
    <property type="project" value="UniProtKB-KW"/>
</dbReference>